<comment type="subcellular location">
    <subcellularLocation>
        <location evidence="1 8">Nucleus</location>
    </subcellularLocation>
</comment>
<keyword evidence="7 8" id="KW-0539">Nucleus</keyword>
<dbReference type="Pfam" id="PF07526">
    <property type="entry name" value="POX"/>
    <property type="match status" value="1"/>
</dbReference>
<evidence type="ECO:0000256" key="5">
    <source>
        <dbReference type="ARBA" id="ARBA00023155"/>
    </source>
</evidence>
<evidence type="ECO:0000256" key="9">
    <source>
        <dbReference type="SAM" id="MobiDB-lite"/>
    </source>
</evidence>
<name>A0A2G9HZS4_9LAMI</name>
<evidence type="ECO:0000259" key="10">
    <source>
        <dbReference type="PROSITE" id="PS50071"/>
    </source>
</evidence>
<dbReference type="PROSITE" id="PS50071">
    <property type="entry name" value="HOMEOBOX_2"/>
    <property type="match status" value="1"/>
</dbReference>
<keyword evidence="3" id="KW-0805">Transcription regulation</keyword>
<keyword evidence="4 8" id="KW-0238">DNA-binding</keyword>
<evidence type="ECO:0000313" key="12">
    <source>
        <dbReference type="Proteomes" id="UP000231279"/>
    </source>
</evidence>
<dbReference type="PANTHER" id="PTHR11850">
    <property type="entry name" value="HOMEOBOX PROTEIN TRANSCRIPTION FACTORS"/>
    <property type="match status" value="1"/>
</dbReference>
<feature type="compositionally biased region" description="Polar residues" evidence="9">
    <location>
        <begin position="422"/>
        <end position="437"/>
    </location>
</feature>
<feature type="DNA-binding region" description="Homeobox" evidence="8">
    <location>
        <begin position="349"/>
        <end position="411"/>
    </location>
</feature>
<dbReference type="STRING" id="429701.A0A2G9HZS4"/>
<dbReference type="GO" id="GO:0003677">
    <property type="term" value="F:DNA binding"/>
    <property type="evidence" value="ECO:0007669"/>
    <property type="project" value="UniProtKB-UniRule"/>
</dbReference>
<gene>
    <name evidence="11" type="ORF">CDL12_04273</name>
</gene>
<sequence length="448" mass="50193">MVSEDSPSNSNTSILHQFIFSNSIANQNQFANQHFDPYRTDSVSNSPYPHSLPLSIQLLGDRMSRPLDIVHAPQLSDESDMSNDRRLMDLLGTSNEAAHPTQRLSLSLGSVPCRQRSLNSSLLNPGYLISGAAARESCNNVINDYSFSGTAFASMNQSCSTLYGTESFAAAIGSSKYLKPVQSLLEEMVSIGGKDVDATNQKYVEKLSRKGSYRISSDLKTEFSNTELLNEKHGTYVNLLKFLALLEEVERRYEEYYNHMEELVSSFELIAGLGSGKSYTALALQAMSKHFCSLRNAIVSQIRVTKQKIEKDAPKISSRLSQLSLFDPEARQTRISLQQLGLVHNSRQAWRPIRGLPETSVTILRAWLFEHFLHPYPNDSEKLMLASQTGLSKNQVSNWFINARVRLWKPMIEEMYKEEFAESSTESDQLLTSSSTREGVGDSAEDLN</sequence>
<feature type="region of interest" description="Disordered" evidence="9">
    <location>
        <begin position="420"/>
        <end position="448"/>
    </location>
</feature>
<dbReference type="AlphaFoldDB" id="A0A2G9HZS4"/>
<dbReference type="InterPro" id="IPR001356">
    <property type="entry name" value="HD"/>
</dbReference>
<dbReference type="InterPro" id="IPR008422">
    <property type="entry name" value="KN_HD"/>
</dbReference>
<comment type="similarity">
    <text evidence="2">Belongs to the TALE/BELL homeobox family.</text>
</comment>
<dbReference type="SMART" id="SM00574">
    <property type="entry name" value="POX"/>
    <property type="match status" value="1"/>
</dbReference>
<dbReference type="SUPFAM" id="SSF46689">
    <property type="entry name" value="Homeodomain-like"/>
    <property type="match status" value="1"/>
</dbReference>
<dbReference type="Gene3D" id="1.10.10.60">
    <property type="entry name" value="Homeodomain-like"/>
    <property type="match status" value="1"/>
</dbReference>
<dbReference type="Proteomes" id="UP000231279">
    <property type="component" value="Unassembled WGS sequence"/>
</dbReference>
<dbReference type="InterPro" id="IPR006563">
    <property type="entry name" value="POX_dom"/>
</dbReference>
<dbReference type="SMART" id="SM00389">
    <property type="entry name" value="HOX"/>
    <property type="match status" value="1"/>
</dbReference>
<dbReference type="CDD" id="cd00086">
    <property type="entry name" value="homeodomain"/>
    <property type="match status" value="1"/>
</dbReference>
<evidence type="ECO:0000256" key="1">
    <source>
        <dbReference type="ARBA" id="ARBA00004123"/>
    </source>
</evidence>
<dbReference type="GO" id="GO:0006355">
    <property type="term" value="P:regulation of DNA-templated transcription"/>
    <property type="evidence" value="ECO:0007669"/>
    <property type="project" value="InterPro"/>
</dbReference>
<evidence type="ECO:0000256" key="7">
    <source>
        <dbReference type="ARBA" id="ARBA00023242"/>
    </source>
</evidence>
<keyword evidence="5 8" id="KW-0371">Homeobox</keyword>
<evidence type="ECO:0000256" key="3">
    <source>
        <dbReference type="ARBA" id="ARBA00023015"/>
    </source>
</evidence>
<feature type="domain" description="Homeobox" evidence="10">
    <location>
        <begin position="347"/>
        <end position="410"/>
    </location>
</feature>
<evidence type="ECO:0000256" key="8">
    <source>
        <dbReference type="PROSITE-ProRule" id="PRU00108"/>
    </source>
</evidence>
<evidence type="ECO:0000256" key="6">
    <source>
        <dbReference type="ARBA" id="ARBA00023163"/>
    </source>
</evidence>
<organism evidence="11 12">
    <name type="scientific">Handroanthus impetiginosus</name>
    <dbReference type="NCBI Taxonomy" id="429701"/>
    <lineage>
        <taxon>Eukaryota</taxon>
        <taxon>Viridiplantae</taxon>
        <taxon>Streptophyta</taxon>
        <taxon>Embryophyta</taxon>
        <taxon>Tracheophyta</taxon>
        <taxon>Spermatophyta</taxon>
        <taxon>Magnoliopsida</taxon>
        <taxon>eudicotyledons</taxon>
        <taxon>Gunneridae</taxon>
        <taxon>Pentapetalae</taxon>
        <taxon>asterids</taxon>
        <taxon>lamiids</taxon>
        <taxon>Lamiales</taxon>
        <taxon>Bignoniaceae</taxon>
        <taxon>Crescentiina</taxon>
        <taxon>Tabebuia alliance</taxon>
        <taxon>Handroanthus</taxon>
    </lineage>
</organism>
<keyword evidence="12" id="KW-1185">Reference proteome</keyword>
<dbReference type="EMBL" id="NKXS01000650">
    <property type="protein sequence ID" value="PIN23009.1"/>
    <property type="molecule type" value="Genomic_DNA"/>
</dbReference>
<dbReference type="GO" id="GO:0005634">
    <property type="term" value="C:nucleus"/>
    <property type="evidence" value="ECO:0007669"/>
    <property type="project" value="UniProtKB-SubCell"/>
</dbReference>
<dbReference type="Pfam" id="PF05920">
    <property type="entry name" value="Homeobox_KN"/>
    <property type="match status" value="1"/>
</dbReference>
<protein>
    <submittedName>
        <fullName evidence="11">Transcription factor MEIS1</fullName>
    </submittedName>
</protein>
<evidence type="ECO:0000256" key="2">
    <source>
        <dbReference type="ARBA" id="ARBA00006454"/>
    </source>
</evidence>
<dbReference type="InterPro" id="IPR009057">
    <property type="entry name" value="Homeodomain-like_sf"/>
</dbReference>
<dbReference type="OrthoDB" id="10056939at2759"/>
<reference evidence="12" key="1">
    <citation type="journal article" date="2018" name="Gigascience">
        <title>Genome assembly of the Pink Ipe (Handroanthus impetiginosus, Bignoniaceae), a highly valued, ecologically keystone Neotropical timber forest tree.</title>
        <authorList>
            <person name="Silva-Junior O.B."/>
            <person name="Grattapaglia D."/>
            <person name="Novaes E."/>
            <person name="Collevatti R.G."/>
        </authorList>
    </citation>
    <scope>NUCLEOTIDE SEQUENCE [LARGE SCALE GENOMIC DNA]</scope>
    <source>
        <strain evidence="12">cv. UFG-1</strain>
    </source>
</reference>
<dbReference type="InterPro" id="IPR050224">
    <property type="entry name" value="TALE_homeobox"/>
</dbReference>
<comment type="caution">
    <text evidence="11">The sequence shown here is derived from an EMBL/GenBank/DDBJ whole genome shotgun (WGS) entry which is preliminary data.</text>
</comment>
<keyword evidence="6" id="KW-0804">Transcription</keyword>
<evidence type="ECO:0000313" key="11">
    <source>
        <dbReference type="EMBL" id="PIN23009.1"/>
    </source>
</evidence>
<evidence type="ECO:0000256" key="4">
    <source>
        <dbReference type="ARBA" id="ARBA00023125"/>
    </source>
</evidence>
<proteinExistence type="inferred from homology"/>
<accession>A0A2G9HZS4</accession>